<accession>A0A087MLY0</accession>
<proteinExistence type="predicted"/>
<feature type="signal peptide" evidence="3">
    <location>
        <begin position="1"/>
        <end position="20"/>
    </location>
</feature>
<dbReference type="GO" id="GO:0015679">
    <property type="term" value="P:plasma membrane copper ion transport"/>
    <property type="evidence" value="ECO:0007669"/>
    <property type="project" value="TreeGrafter"/>
</dbReference>
<dbReference type="Gene3D" id="2.40.50.100">
    <property type="match status" value="1"/>
</dbReference>
<comment type="caution">
    <text evidence="8">The sequence shown here is derived from an EMBL/GenBank/DDBJ whole genome shotgun (WGS) entry which is preliminary data.</text>
</comment>
<evidence type="ECO:0000256" key="3">
    <source>
        <dbReference type="SAM" id="SignalP"/>
    </source>
</evidence>
<dbReference type="Pfam" id="PF25971">
    <property type="entry name" value="CzcB_N"/>
    <property type="match status" value="1"/>
</dbReference>
<dbReference type="InterPro" id="IPR051909">
    <property type="entry name" value="MFP_Cation_Efflux"/>
</dbReference>
<organism evidence="8 9">
    <name type="scientific">Arenimonas donghaensis DSM 18148 = HO3-R19</name>
    <dbReference type="NCBI Taxonomy" id="1121014"/>
    <lineage>
        <taxon>Bacteria</taxon>
        <taxon>Pseudomonadati</taxon>
        <taxon>Pseudomonadota</taxon>
        <taxon>Gammaproteobacteria</taxon>
        <taxon>Lysobacterales</taxon>
        <taxon>Lysobacteraceae</taxon>
        <taxon>Arenimonas</taxon>
    </lineage>
</organism>
<dbReference type="PATRIC" id="fig|1121014.3.peg.296"/>
<protein>
    <submittedName>
        <fullName evidence="8">Uncharacterized protein</fullName>
    </submittedName>
</protein>
<evidence type="ECO:0000259" key="5">
    <source>
        <dbReference type="Pfam" id="PF25971"/>
    </source>
</evidence>
<dbReference type="InterPro" id="IPR011053">
    <property type="entry name" value="Single_hybrid_motif"/>
</dbReference>
<feature type="domain" description="CusB-like beta-barrel" evidence="4">
    <location>
        <begin position="266"/>
        <end position="339"/>
    </location>
</feature>
<dbReference type="Gene3D" id="2.40.420.20">
    <property type="match status" value="1"/>
</dbReference>
<feature type="domain" description="CzcB-like barrel-sandwich hybrid" evidence="6">
    <location>
        <begin position="191"/>
        <end position="262"/>
    </location>
</feature>
<gene>
    <name evidence="8" type="ORF">N788_01560</name>
</gene>
<dbReference type="SUPFAM" id="SSF51230">
    <property type="entry name" value="Single hybrid motif"/>
    <property type="match status" value="1"/>
</dbReference>
<dbReference type="GO" id="GO:0060003">
    <property type="term" value="P:copper ion export"/>
    <property type="evidence" value="ECO:0007669"/>
    <property type="project" value="TreeGrafter"/>
</dbReference>
<dbReference type="InterPro" id="IPR058649">
    <property type="entry name" value="CzcB_C"/>
</dbReference>
<dbReference type="InterPro" id="IPR058792">
    <property type="entry name" value="Beta-barrel_RND_2"/>
</dbReference>
<dbReference type="Gene3D" id="2.40.30.170">
    <property type="match status" value="1"/>
</dbReference>
<dbReference type="PROSITE" id="PS51257">
    <property type="entry name" value="PROKAR_LIPOPROTEIN"/>
    <property type="match status" value="1"/>
</dbReference>
<dbReference type="GO" id="GO:0046914">
    <property type="term" value="F:transition metal ion binding"/>
    <property type="evidence" value="ECO:0007669"/>
    <property type="project" value="TreeGrafter"/>
</dbReference>
<dbReference type="OrthoDB" id="9768185at2"/>
<dbReference type="Proteomes" id="UP000029085">
    <property type="component" value="Unassembled WGS sequence"/>
</dbReference>
<evidence type="ECO:0000256" key="2">
    <source>
        <dbReference type="SAM" id="MobiDB-lite"/>
    </source>
</evidence>
<dbReference type="RefSeq" id="WP_034220256.1">
    <property type="nucleotide sequence ID" value="NZ_AVCJ01000001.1"/>
</dbReference>
<dbReference type="InterPro" id="IPR058647">
    <property type="entry name" value="BSH_CzcB-like"/>
</dbReference>
<dbReference type="PANTHER" id="PTHR30097:SF4">
    <property type="entry name" value="SLR6042 PROTEIN"/>
    <property type="match status" value="1"/>
</dbReference>
<dbReference type="GO" id="GO:0030288">
    <property type="term" value="C:outer membrane-bounded periplasmic space"/>
    <property type="evidence" value="ECO:0007669"/>
    <property type="project" value="TreeGrafter"/>
</dbReference>
<evidence type="ECO:0000259" key="6">
    <source>
        <dbReference type="Pfam" id="PF25973"/>
    </source>
</evidence>
<evidence type="ECO:0000259" key="4">
    <source>
        <dbReference type="Pfam" id="PF25954"/>
    </source>
</evidence>
<evidence type="ECO:0000313" key="9">
    <source>
        <dbReference type="Proteomes" id="UP000029085"/>
    </source>
</evidence>
<name>A0A087MLY0_9GAMM</name>
<keyword evidence="9" id="KW-1185">Reference proteome</keyword>
<dbReference type="EMBL" id="AVCJ01000001">
    <property type="protein sequence ID" value="KFL37883.1"/>
    <property type="molecule type" value="Genomic_DNA"/>
</dbReference>
<dbReference type="Pfam" id="PF25954">
    <property type="entry name" value="Beta-barrel_RND_2"/>
    <property type="match status" value="1"/>
</dbReference>
<keyword evidence="1" id="KW-0813">Transport</keyword>
<evidence type="ECO:0000259" key="7">
    <source>
        <dbReference type="Pfam" id="PF25975"/>
    </source>
</evidence>
<feature type="domain" description="CzcB N-terminal" evidence="5">
    <location>
        <begin position="52"/>
        <end position="143"/>
    </location>
</feature>
<keyword evidence="3" id="KW-0732">Signal</keyword>
<reference evidence="9" key="1">
    <citation type="submission" date="2013-08" db="EMBL/GenBank/DDBJ databases">
        <title>Genome sequencing of Arenimonas donghaensis.</title>
        <authorList>
            <person name="Chen F."/>
            <person name="Wang G."/>
        </authorList>
    </citation>
    <scope>NUCLEOTIDE SEQUENCE [LARGE SCALE GENOMIC DNA]</scope>
    <source>
        <strain evidence="9">HO3-R19</strain>
    </source>
</reference>
<feature type="region of interest" description="Disordered" evidence="2">
    <location>
        <begin position="25"/>
        <end position="54"/>
    </location>
</feature>
<evidence type="ECO:0000313" key="8">
    <source>
        <dbReference type="EMBL" id="KFL37883.1"/>
    </source>
</evidence>
<feature type="chain" id="PRO_5001826411" evidence="3">
    <location>
        <begin position="21"/>
        <end position="419"/>
    </location>
</feature>
<dbReference type="AlphaFoldDB" id="A0A087MLY0"/>
<sequence length="419" mass="44713">MTLRPFLLPLLLILGLAACGGPEPDAHAHGEGADHDDHAETEAEPAKGAHNGRLLTEGPYTVELAIFEEGVPPEYRAWLYRDGEPLPPTAGELTVVLSRLGDITDTHTFTPREDYLLGSLEVYEPHSFDVAVTARIDGQAMTWSFPSYEGRTTIPASVAKDAGIDVAPAGPGVIRDEHDVQGLLTPIEGRHARVVARFPGPVKAVRVGLGDTVRAGQPLAMVESNVSLSDYAVTAPLGGTVLARNVAVGDLAGEQPLFEIADLSALWVDLHLFGADAQHITPGMPVEVTRLSDGVSARTTLDRVLPGTATASQSTVARATVDNADGRWRPGAAVRARVTVAEQPVDLMVPLAALQRFRDWDVVFVRFGDDYEIRPLELGRRDGVNVEVLSGLKAGDPVVVAQSYLVKADIEKSGASHDH</sequence>
<feature type="compositionally biased region" description="Basic and acidic residues" evidence="2">
    <location>
        <begin position="25"/>
        <end position="47"/>
    </location>
</feature>
<feature type="domain" description="CzcB-like C-terminal circularly permuted SH3-like" evidence="7">
    <location>
        <begin position="347"/>
        <end position="407"/>
    </location>
</feature>
<dbReference type="Pfam" id="PF25973">
    <property type="entry name" value="BSH_CzcB"/>
    <property type="match status" value="1"/>
</dbReference>
<dbReference type="InterPro" id="IPR058646">
    <property type="entry name" value="CzcB_N"/>
</dbReference>
<dbReference type="PANTHER" id="PTHR30097">
    <property type="entry name" value="CATION EFFLUX SYSTEM PROTEIN CUSB"/>
    <property type="match status" value="1"/>
</dbReference>
<dbReference type="STRING" id="1121014.N788_01560"/>
<reference evidence="8 9" key="2">
    <citation type="journal article" date="2015" name="Stand. Genomic Sci.">
        <title>High quality draft genomic sequence of Arenimonas donghaensis DSM 18148(T).</title>
        <authorList>
            <person name="Chen F."/>
            <person name="Wang H."/>
            <person name="Cao Y."/>
            <person name="Li X."/>
            <person name="Wang G."/>
        </authorList>
    </citation>
    <scope>NUCLEOTIDE SEQUENCE [LARGE SCALE GENOMIC DNA]</scope>
    <source>
        <strain evidence="8 9">HO3-R19</strain>
    </source>
</reference>
<evidence type="ECO:0000256" key="1">
    <source>
        <dbReference type="ARBA" id="ARBA00022448"/>
    </source>
</evidence>
<dbReference type="Pfam" id="PF25975">
    <property type="entry name" value="CzcB_C"/>
    <property type="match status" value="1"/>
</dbReference>